<evidence type="ECO:0000256" key="1">
    <source>
        <dbReference type="ARBA" id="ARBA00023002"/>
    </source>
</evidence>
<dbReference type="InterPro" id="IPR036291">
    <property type="entry name" value="NAD(P)-bd_dom_sf"/>
</dbReference>
<comment type="caution">
    <text evidence="2">The sequence shown here is derived from an EMBL/GenBank/DDBJ whole genome shotgun (WGS) entry which is preliminary data.</text>
</comment>
<dbReference type="FunFam" id="3.40.50.720:FF:000637">
    <property type="entry name" value="Uncharacterized oxidoreductase C736.13"/>
    <property type="match status" value="1"/>
</dbReference>
<dbReference type="OrthoDB" id="2898509at2759"/>
<dbReference type="PANTHER" id="PTHR47534">
    <property type="entry name" value="YALI0E05731P"/>
    <property type="match status" value="1"/>
</dbReference>
<keyword evidence="3" id="KW-1185">Reference proteome</keyword>
<name>A0A9P4TS37_9PLEO</name>
<dbReference type="EMBL" id="ML986578">
    <property type="protein sequence ID" value="KAF2271059.1"/>
    <property type="molecule type" value="Genomic_DNA"/>
</dbReference>
<sequence length="341" mass="37628">MVALSAVRTHNATLKSLSPGLVAVFVGGTSGIGFSTAREFVRNTDAPHIYLVGRNQIEASKIIDEFQQLNPSSQLNFIKSDVSLLRNVDEVCKEIKEKEDKVNLLFMTVGYLTLQGRQETVEGLDRKFSLHYYARMRFVQNLAPLLTTAANNPDPKANLSRVVSVLDSRLGRAVAPNFSDLSLKDNFSLKNCAVHACSMMNFTLEHFAQQYPATSFIHAYPSGVRTGALRPMGPVVNNVLKAVTVLLKPFMVDLKESGERHLYAATAPQFAPREAKADGKENVAKGMDEEPGSGAYALNWNGEVFGESQKAAGLRAEGAEKRIWDHTEEVFRKICDENGKY</sequence>
<reference evidence="3" key="1">
    <citation type="journal article" date="2020" name="Stud. Mycol.">
        <title>101 Dothideomycetes genomes: A test case for predicting lifestyles and emergence of pathogens.</title>
        <authorList>
            <person name="Haridas S."/>
            <person name="Albert R."/>
            <person name="Binder M."/>
            <person name="Bloem J."/>
            <person name="LaButti K."/>
            <person name="Salamov A."/>
            <person name="Andreopoulos B."/>
            <person name="Baker S."/>
            <person name="Barry K."/>
            <person name="Bills G."/>
            <person name="Bluhm B."/>
            <person name="Cannon C."/>
            <person name="Castanera R."/>
            <person name="Culley D."/>
            <person name="Daum C."/>
            <person name="Ezra D."/>
            <person name="Gonzalez J."/>
            <person name="Henrissat B."/>
            <person name="Kuo A."/>
            <person name="Liang C."/>
            <person name="Lipzen A."/>
            <person name="Lutzoni F."/>
            <person name="Magnuson J."/>
            <person name="Mondo S."/>
            <person name="Nolan M."/>
            <person name="Ohm R."/>
            <person name="Pangilinan J."/>
            <person name="Park H.-J."/>
            <person name="Ramirez L."/>
            <person name="Alfaro M."/>
            <person name="Sun H."/>
            <person name="Tritt A."/>
            <person name="Yoshinaga Y."/>
            <person name="Zwiers L.-H."/>
            <person name="Turgeon B."/>
            <person name="Goodwin S."/>
            <person name="Spatafora J."/>
            <person name="Crous P."/>
            <person name="Grigoriev I."/>
        </authorList>
    </citation>
    <scope>NUCLEOTIDE SEQUENCE [LARGE SCALE GENOMIC DNA]</scope>
    <source>
        <strain evidence="3">CBS 304.66</strain>
    </source>
</reference>
<dbReference type="Gene3D" id="3.40.50.720">
    <property type="entry name" value="NAD(P)-binding Rossmann-like Domain"/>
    <property type="match status" value="1"/>
</dbReference>
<dbReference type="SUPFAM" id="SSF51735">
    <property type="entry name" value="NAD(P)-binding Rossmann-fold domains"/>
    <property type="match status" value="1"/>
</dbReference>
<evidence type="ECO:0008006" key="4">
    <source>
        <dbReference type="Google" id="ProtNLM"/>
    </source>
</evidence>
<gene>
    <name evidence="2" type="ORF">CC78DRAFT_10444</name>
</gene>
<evidence type="ECO:0000313" key="3">
    <source>
        <dbReference type="Proteomes" id="UP000800093"/>
    </source>
</evidence>
<protein>
    <recommendedName>
        <fullName evidence="4">Short-chain dehydrogenase/reductase</fullName>
    </recommendedName>
</protein>
<dbReference type="Pfam" id="PF00106">
    <property type="entry name" value="adh_short"/>
    <property type="match status" value="1"/>
</dbReference>
<dbReference type="InterPro" id="IPR052228">
    <property type="entry name" value="Sec_Metab_Biosynth_Oxidored"/>
</dbReference>
<dbReference type="InterPro" id="IPR002347">
    <property type="entry name" value="SDR_fam"/>
</dbReference>
<dbReference type="Proteomes" id="UP000800093">
    <property type="component" value="Unassembled WGS sequence"/>
</dbReference>
<organism evidence="2 3">
    <name type="scientific">Lojkania enalia</name>
    <dbReference type="NCBI Taxonomy" id="147567"/>
    <lineage>
        <taxon>Eukaryota</taxon>
        <taxon>Fungi</taxon>
        <taxon>Dikarya</taxon>
        <taxon>Ascomycota</taxon>
        <taxon>Pezizomycotina</taxon>
        <taxon>Dothideomycetes</taxon>
        <taxon>Pleosporomycetidae</taxon>
        <taxon>Pleosporales</taxon>
        <taxon>Pleosporales incertae sedis</taxon>
        <taxon>Lojkania</taxon>
    </lineage>
</organism>
<accession>A0A9P4TS37</accession>
<dbReference type="GO" id="GO:0016491">
    <property type="term" value="F:oxidoreductase activity"/>
    <property type="evidence" value="ECO:0007669"/>
    <property type="project" value="UniProtKB-KW"/>
</dbReference>
<evidence type="ECO:0000313" key="2">
    <source>
        <dbReference type="EMBL" id="KAF2271059.1"/>
    </source>
</evidence>
<proteinExistence type="predicted"/>
<dbReference type="AlphaFoldDB" id="A0A9P4TS37"/>
<keyword evidence="1" id="KW-0560">Oxidoreductase</keyword>
<dbReference type="PANTHER" id="PTHR47534:SF2">
    <property type="entry name" value="KETOREDUCTASE (KR) DOMAIN-CONTAINING PROTEIN-RELATED"/>
    <property type="match status" value="1"/>
</dbReference>